<evidence type="ECO:0000313" key="2">
    <source>
        <dbReference type="Proteomes" id="UP001324794"/>
    </source>
</evidence>
<dbReference type="Proteomes" id="UP001324794">
    <property type="component" value="Chromosome"/>
</dbReference>
<organism evidence="1 2">
    <name type="scientific">Vreelandella neptunia</name>
    <dbReference type="NCBI Taxonomy" id="115551"/>
    <lineage>
        <taxon>Bacteria</taxon>
        <taxon>Pseudomonadati</taxon>
        <taxon>Pseudomonadota</taxon>
        <taxon>Gammaproteobacteria</taxon>
        <taxon>Oceanospirillales</taxon>
        <taxon>Halomonadaceae</taxon>
        <taxon>Vreelandella</taxon>
    </lineage>
</organism>
<proteinExistence type="predicted"/>
<accession>A0ABZ0YM36</accession>
<dbReference type="EMBL" id="CP140255">
    <property type="protein sequence ID" value="WQH13199.1"/>
    <property type="molecule type" value="Genomic_DNA"/>
</dbReference>
<dbReference type="RefSeq" id="WP_223288902.1">
    <property type="nucleotide sequence ID" value="NZ_CP140255.1"/>
</dbReference>
<sequence>MNSKKLKILESLDAYNFEEAADLMSLKTKEDFSIEYINMLINNKKLTPVIKVENYRAWPLINEIMPNVQTSNLENDVLNYSLSHHFSPLNEYIAEINKEVLISGFYYYIRTKKEKWYLKSINGDSLFTPFNIKYLSLGVTSFSFDDMPFPEPPVKSQMLILKTDIEKLLSTENINCEKIISTVNDQLPSRLLAVAALLDVLKNEPKKNHTQDSIIIAITENKKYRDVDGLSRRNLETIFSEANKAMKEKMKG</sequence>
<keyword evidence="2" id="KW-1185">Reference proteome</keyword>
<protein>
    <submittedName>
        <fullName evidence="1">Uncharacterized protein</fullName>
    </submittedName>
</protein>
<reference evidence="1 2" key="1">
    <citation type="submission" date="2023-11" db="EMBL/GenBank/DDBJ databases">
        <title>MicrobeMod: A computational toolkit for identifying prokaryotic methylation and restriction-modification with nanopore sequencing.</title>
        <authorList>
            <person name="Crits-Christoph A."/>
            <person name="Kang S.C."/>
            <person name="Lee H."/>
            <person name="Ostrov N."/>
        </authorList>
    </citation>
    <scope>NUCLEOTIDE SEQUENCE [LARGE SCALE GENOMIC DNA]</scope>
    <source>
        <strain evidence="1 2">ATCC BAA-805</strain>
    </source>
</reference>
<evidence type="ECO:0000313" key="1">
    <source>
        <dbReference type="EMBL" id="WQH13199.1"/>
    </source>
</evidence>
<name>A0ABZ0YM36_9GAMM</name>
<gene>
    <name evidence="1" type="ORF">SR894_01305</name>
</gene>